<dbReference type="CDD" id="cd22191">
    <property type="entry name" value="DPBB_RlpA_EXP_N-like"/>
    <property type="match status" value="1"/>
</dbReference>
<dbReference type="Gene3D" id="2.40.40.10">
    <property type="entry name" value="RlpA-like domain"/>
    <property type="match status" value="1"/>
</dbReference>
<dbReference type="InterPro" id="IPR036908">
    <property type="entry name" value="RlpA-like_sf"/>
</dbReference>
<sequence length="152" mass="16296">MLFYLADFIMYVSKPIVALSIALTGSLLVGALPDHRTFPRDTHRQLRRGEEFTGDGTYYSPSVGTGACGWDNSDSEKVVALNAPQFGEGNPNSNSNCGKMVNIKGPKGEVQAKIVDKCPVCKSGDLDMSPGAFDEIADEADGRVSITWSFAS</sequence>
<gene>
    <name evidence="2" type="ORF">IWQ60_002111</name>
</gene>
<name>A0A9W8DXP9_9FUNG</name>
<organism evidence="2 3">
    <name type="scientific">Tieghemiomyces parasiticus</name>
    <dbReference type="NCBI Taxonomy" id="78921"/>
    <lineage>
        <taxon>Eukaryota</taxon>
        <taxon>Fungi</taxon>
        <taxon>Fungi incertae sedis</taxon>
        <taxon>Zoopagomycota</taxon>
        <taxon>Kickxellomycotina</taxon>
        <taxon>Dimargaritomycetes</taxon>
        <taxon>Dimargaritales</taxon>
        <taxon>Dimargaritaceae</taxon>
        <taxon>Tieghemiomyces</taxon>
    </lineage>
</organism>
<dbReference type="Proteomes" id="UP001150569">
    <property type="component" value="Unassembled WGS sequence"/>
</dbReference>
<accession>A0A9W8DXP9</accession>
<keyword evidence="1" id="KW-0732">Signal</keyword>
<dbReference type="SUPFAM" id="SSF50685">
    <property type="entry name" value="Barwin-like endoglucanases"/>
    <property type="match status" value="1"/>
</dbReference>
<evidence type="ECO:0000256" key="1">
    <source>
        <dbReference type="ARBA" id="ARBA00022729"/>
    </source>
</evidence>
<dbReference type="EMBL" id="JANBPT010000075">
    <property type="protein sequence ID" value="KAJ1928389.1"/>
    <property type="molecule type" value="Genomic_DNA"/>
</dbReference>
<evidence type="ECO:0008006" key="4">
    <source>
        <dbReference type="Google" id="ProtNLM"/>
    </source>
</evidence>
<keyword evidence="3" id="KW-1185">Reference proteome</keyword>
<dbReference type="PANTHER" id="PTHR31836:SF21">
    <property type="entry name" value="EXPANSIN-LIKE PROTEIN 7"/>
    <property type="match status" value="1"/>
</dbReference>
<proteinExistence type="predicted"/>
<dbReference type="InterPro" id="IPR051477">
    <property type="entry name" value="Expansin_CellWall"/>
</dbReference>
<dbReference type="AlphaFoldDB" id="A0A9W8DXP9"/>
<dbReference type="PANTHER" id="PTHR31836">
    <property type="match status" value="1"/>
</dbReference>
<reference evidence="2" key="1">
    <citation type="submission" date="2022-07" db="EMBL/GenBank/DDBJ databases">
        <title>Phylogenomic reconstructions and comparative analyses of Kickxellomycotina fungi.</title>
        <authorList>
            <person name="Reynolds N.K."/>
            <person name="Stajich J.E."/>
            <person name="Barry K."/>
            <person name="Grigoriev I.V."/>
            <person name="Crous P."/>
            <person name="Smith M.E."/>
        </authorList>
    </citation>
    <scope>NUCLEOTIDE SEQUENCE</scope>
    <source>
        <strain evidence="2">RSA 861</strain>
    </source>
</reference>
<dbReference type="OrthoDB" id="406505at2759"/>
<comment type="caution">
    <text evidence="2">The sequence shown here is derived from an EMBL/GenBank/DDBJ whole genome shotgun (WGS) entry which is preliminary data.</text>
</comment>
<evidence type="ECO:0000313" key="3">
    <source>
        <dbReference type="Proteomes" id="UP001150569"/>
    </source>
</evidence>
<protein>
    <recommendedName>
        <fullName evidence="4">RlpA-like protein double-psi beta-barrel domain-containing protein</fullName>
    </recommendedName>
</protein>
<evidence type="ECO:0000313" key="2">
    <source>
        <dbReference type="EMBL" id="KAJ1928389.1"/>
    </source>
</evidence>